<evidence type="ECO:0000256" key="10">
    <source>
        <dbReference type="SAM" id="Phobius"/>
    </source>
</evidence>
<evidence type="ECO:0000313" key="13">
    <source>
        <dbReference type="Proteomes" id="UP001347796"/>
    </source>
</evidence>
<keyword evidence="3 9" id="KW-0812">Transmembrane</keyword>
<dbReference type="GO" id="GO:0005886">
    <property type="term" value="C:plasma membrane"/>
    <property type="evidence" value="ECO:0007669"/>
    <property type="project" value="UniProtKB-SubCell"/>
</dbReference>
<dbReference type="InterPro" id="IPR050569">
    <property type="entry name" value="TAAR"/>
</dbReference>
<proteinExistence type="inferred from homology"/>
<dbReference type="AlphaFoldDB" id="A0AAN8K6B0"/>
<keyword evidence="2" id="KW-1003">Cell membrane</keyword>
<name>A0AAN8K6B0_PATCE</name>
<evidence type="ECO:0000313" key="12">
    <source>
        <dbReference type="EMBL" id="KAK6185359.1"/>
    </source>
</evidence>
<feature type="transmembrane region" description="Helical" evidence="10">
    <location>
        <begin position="21"/>
        <end position="43"/>
    </location>
</feature>
<keyword evidence="7 9" id="KW-0675">Receptor</keyword>
<dbReference type="InterPro" id="IPR017452">
    <property type="entry name" value="GPCR_Rhodpsn_7TM"/>
</dbReference>
<dbReference type="CDD" id="cd00637">
    <property type="entry name" value="7tm_classA_rhodopsin-like"/>
    <property type="match status" value="1"/>
</dbReference>
<comment type="caution">
    <text evidence="12">The sequence shown here is derived from an EMBL/GenBank/DDBJ whole genome shotgun (WGS) entry which is preliminary data.</text>
</comment>
<evidence type="ECO:0000256" key="6">
    <source>
        <dbReference type="ARBA" id="ARBA00023136"/>
    </source>
</evidence>
<keyword evidence="6 10" id="KW-0472">Membrane</keyword>
<dbReference type="Proteomes" id="UP001347796">
    <property type="component" value="Unassembled WGS sequence"/>
</dbReference>
<evidence type="ECO:0000256" key="1">
    <source>
        <dbReference type="ARBA" id="ARBA00004651"/>
    </source>
</evidence>
<organism evidence="12 13">
    <name type="scientific">Patella caerulea</name>
    <name type="common">Rayed Mediterranean limpet</name>
    <dbReference type="NCBI Taxonomy" id="87958"/>
    <lineage>
        <taxon>Eukaryota</taxon>
        <taxon>Metazoa</taxon>
        <taxon>Spiralia</taxon>
        <taxon>Lophotrochozoa</taxon>
        <taxon>Mollusca</taxon>
        <taxon>Gastropoda</taxon>
        <taxon>Patellogastropoda</taxon>
        <taxon>Patelloidea</taxon>
        <taxon>Patellidae</taxon>
        <taxon>Patella</taxon>
    </lineage>
</organism>
<keyword evidence="8 9" id="KW-0807">Transducer</keyword>
<evidence type="ECO:0000256" key="3">
    <source>
        <dbReference type="ARBA" id="ARBA00022692"/>
    </source>
</evidence>
<feature type="transmembrane region" description="Helical" evidence="10">
    <location>
        <begin position="139"/>
        <end position="157"/>
    </location>
</feature>
<sequence length="361" mass="40823">MEEDVYTYPRDPVIPYLAFDVIYYSTIPGLSFFGNLFTFIIVCKIAQYRQNVQDALVGSLALNDVLTVIIVMTPTLIAEMRGKYFGSRIFCEFSAVTTVWYIYTTFAIIVLISVERWLAISKPFLYKRLAITPIYIKGFVGLQGCFCLLLASIPLFIYPVTLKAGWYCAMTNFIRTNMTAVINGSILVNVTKTVAYPVPEVIYIKIAFLFVGIVLLVACNISIAYQLTKKKGFDIRSNRLERQFAKLMGVVAVIFLLTWLPNLFARFACANGLNKCDVVEFYAMRVVMMGVAANPLVYGFMKKTYRRGYIYLMRMTVHYASFKLIPIPPYGEEIFDLRESVAGRLNSVSRSSAKLPSESSA</sequence>
<keyword evidence="5 9" id="KW-0297">G-protein coupled receptor</keyword>
<evidence type="ECO:0000256" key="9">
    <source>
        <dbReference type="RuleBase" id="RU000688"/>
    </source>
</evidence>
<dbReference type="PANTHER" id="PTHR24249:SF411">
    <property type="entry name" value="G-PROTEIN COUPLED RECEPTORS FAMILY 1 PROFILE DOMAIN-CONTAINING PROTEIN"/>
    <property type="match status" value="1"/>
</dbReference>
<feature type="transmembrane region" description="Helical" evidence="10">
    <location>
        <begin position="202"/>
        <end position="223"/>
    </location>
</feature>
<feature type="transmembrane region" description="Helical" evidence="10">
    <location>
        <begin position="55"/>
        <end position="78"/>
    </location>
</feature>
<feature type="domain" description="G-protein coupled receptors family 1 profile" evidence="11">
    <location>
        <begin position="34"/>
        <end position="298"/>
    </location>
</feature>
<dbReference type="Gene3D" id="1.20.1070.10">
    <property type="entry name" value="Rhodopsin 7-helix transmembrane proteins"/>
    <property type="match status" value="1"/>
</dbReference>
<dbReference type="PANTHER" id="PTHR24249">
    <property type="entry name" value="HISTAMINE RECEPTOR-RELATED G-PROTEIN COUPLED RECEPTOR"/>
    <property type="match status" value="1"/>
</dbReference>
<comment type="similarity">
    <text evidence="9">Belongs to the G-protein coupled receptor 1 family.</text>
</comment>
<evidence type="ECO:0000259" key="11">
    <source>
        <dbReference type="PROSITE" id="PS50262"/>
    </source>
</evidence>
<dbReference type="GO" id="GO:0004930">
    <property type="term" value="F:G protein-coupled receptor activity"/>
    <property type="evidence" value="ECO:0007669"/>
    <property type="project" value="UniProtKB-KW"/>
</dbReference>
<protein>
    <recommendedName>
        <fullName evidence="11">G-protein coupled receptors family 1 profile domain-containing protein</fullName>
    </recommendedName>
</protein>
<keyword evidence="4 10" id="KW-1133">Transmembrane helix</keyword>
<keyword evidence="13" id="KW-1185">Reference proteome</keyword>
<dbReference type="PROSITE" id="PS50262">
    <property type="entry name" value="G_PROTEIN_RECEP_F1_2"/>
    <property type="match status" value="1"/>
</dbReference>
<dbReference type="InterPro" id="IPR000276">
    <property type="entry name" value="GPCR_Rhodpsn"/>
</dbReference>
<dbReference type="Pfam" id="PF00001">
    <property type="entry name" value="7tm_1"/>
    <property type="match status" value="1"/>
</dbReference>
<feature type="transmembrane region" description="Helical" evidence="10">
    <location>
        <begin position="98"/>
        <end position="118"/>
    </location>
</feature>
<feature type="transmembrane region" description="Helical" evidence="10">
    <location>
        <begin position="281"/>
        <end position="301"/>
    </location>
</feature>
<evidence type="ECO:0000256" key="4">
    <source>
        <dbReference type="ARBA" id="ARBA00022989"/>
    </source>
</evidence>
<feature type="transmembrane region" description="Helical" evidence="10">
    <location>
        <begin position="244"/>
        <end position="261"/>
    </location>
</feature>
<accession>A0AAN8K6B0</accession>
<dbReference type="EMBL" id="JAZGQO010000006">
    <property type="protein sequence ID" value="KAK6185359.1"/>
    <property type="molecule type" value="Genomic_DNA"/>
</dbReference>
<evidence type="ECO:0000256" key="8">
    <source>
        <dbReference type="ARBA" id="ARBA00023224"/>
    </source>
</evidence>
<dbReference type="PROSITE" id="PS00237">
    <property type="entry name" value="G_PROTEIN_RECEP_F1_1"/>
    <property type="match status" value="1"/>
</dbReference>
<evidence type="ECO:0000256" key="5">
    <source>
        <dbReference type="ARBA" id="ARBA00023040"/>
    </source>
</evidence>
<gene>
    <name evidence="12" type="ORF">SNE40_007610</name>
</gene>
<dbReference type="PRINTS" id="PR00237">
    <property type="entry name" value="GPCRRHODOPSN"/>
</dbReference>
<comment type="subcellular location">
    <subcellularLocation>
        <location evidence="1">Cell membrane</location>
        <topology evidence="1">Multi-pass membrane protein</topology>
    </subcellularLocation>
</comment>
<dbReference type="SUPFAM" id="SSF81321">
    <property type="entry name" value="Family A G protein-coupled receptor-like"/>
    <property type="match status" value="1"/>
</dbReference>
<evidence type="ECO:0000256" key="2">
    <source>
        <dbReference type="ARBA" id="ARBA00022475"/>
    </source>
</evidence>
<evidence type="ECO:0000256" key="7">
    <source>
        <dbReference type="ARBA" id="ARBA00023170"/>
    </source>
</evidence>
<reference evidence="12 13" key="1">
    <citation type="submission" date="2024-01" db="EMBL/GenBank/DDBJ databases">
        <title>The genome of the rayed Mediterranean limpet Patella caerulea (Linnaeus, 1758).</title>
        <authorList>
            <person name="Anh-Thu Weber A."/>
            <person name="Halstead-Nussloch G."/>
        </authorList>
    </citation>
    <scope>NUCLEOTIDE SEQUENCE [LARGE SCALE GENOMIC DNA]</scope>
    <source>
        <strain evidence="12">AATW-2023a</strain>
        <tissue evidence="12">Whole specimen</tissue>
    </source>
</reference>